<evidence type="ECO:0000313" key="3">
    <source>
        <dbReference type="EMBL" id="TWU00561.1"/>
    </source>
</evidence>
<keyword evidence="4" id="KW-1185">Reference proteome</keyword>
<dbReference type="EMBL" id="SJPR01000001">
    <property type="protein sequence ID" value="TWU00561.1"/>
    <property type="molecule type" value="Genomic_DNA"/>
</dbReference>
<evidence type="ECO:0000313" key="4">
    <source>
        <dbReference type="Proteomes" id="UP000317421"/>
    </source>
</evidence>
<reference evidence="3 4" key="1">
    <citation type="submission" date="2019-02" db="EMBL/GenBank/DDBJ databases">
        <title>Deep-cultivation of Planctomycetes and their phenomic and genomic characterization uncovers novel biology.</title>
        <authorList>
            <person name="Wiegand S."/>
            <person name="Jogler M."/>
            <person name="Boedeker C."/>
            <person name="Pinto D."/>
            <person name="Vollmers J."/>
            <person name="Rivas-Marin E."/>
            <person name="Kohn T."/>
            <person name="Peeters S.H."/>
            <person name="Heuer A."/>
            <person name="Rast P."/>
            <person name="Oberbeckmann S."/>
            <person name="Bunk B."/>
            <person name="Jeske O."/>
            <person name="Meyerdierks A."/>
            <person name="Storesund J.E."/>
            <person name="Kallscheuer N."/>
            <person name="Luecker S."/>
            <person name="Lage O.M."/>
            <person name="Pohl T."/>
            <person name="Merkel B.J."/>
            <person name="Hornburger P."/>
            <person name="Mueller R.-W."/>
            <person name="Bruemmer F."/>
            <person name="Labrenz M."/>
            <person name="Spormann A.M."/>
            <person name="Op Den Camp H."/>
            <person name="Overmann J."/>
            <person name="Amann R."/>
            <person name="Jetten M.S.M."/>
            <person name="Mascher T."/>
            <person name="Medema M.H."/>
            <person name="Devos D.P."/>
            <person name="Kaster A.-K."/>
            <person name="Ovreas L."/>
            <person name="Rohde M."/>
            <person name="Galperin M.Y."/>
            <person name="Jogler C."/>
        </authorList>
    </citation>
    <scope>NUCLEOTIDE SEQUENCE [LARGE SCALE GENOMIC DNA]</scope>
    <source>
        <strain evidence="3 4">Pla108</strain>
    </source>
</reference>
<protein>
    <submittedName>
        <fullName evidence="3">Carboxylesterase NlhH</fullName>
        <ecNumber evidence="3">3.1.1.1</ecNumber>
    </submittedName>
</protein>
<evidence type="ECO:0000256" key="1">
    <source>
        <dbReference type="ARBA" id="ARBA00022801"/>
    </source>
</evidence>
<organism evidence="3 4">
    <name type="scientific">Botrimarina colliarenosi</name>
    <dbReference type="NCBI Taxonomy" id="2528001"/>
    <lineage>
        <taxon>Bacteria</taxon>
        <taxon>Pseudomonadati</taxon>
        <taxon>Planctomycetota</taxon>
        <taxon>Planctomycetia</taxon>
        <taxon>Pirellulales</taxon>
        <taxon>Lacipirellulaceae</taxon>
        <taxon>Botrimarina</taxon>
    </lineage>
</organism>
<keyword evidence="1 3" id="KW-0378">Hydrolase</keyword>
<dbReference type="InterPro" id="IPR049492">
    <property type="entry name" value="BD-FAE-like_dom"/>
</dbReference>
<dbReference type="Pfam" id="PF20434">
    <property type="entry name" value="BD-FAE"/>
    <property type="match status" value="1"/>
</dbReference>
<comment type="caution">
    <text evidence="3">The sequence shown here is derived from an EMBL/GenBank/DDBJ whole genome shotgun (WGS) entry which is preliminary data.</text>
</comment>
<dbReference type="InterPro" id="IPR050300">
    <property type="entry name" value="GDXG_lipolytic_enzyme"/>
</dbReference>
<dbReference type="AlphaFoldDB" id="A0A5C6AMC1"/>
<gene>
    <name evidence="3" type="primary">nlhH_2</name>
    <name evidence="3" type="ORF">Pla108_15130</name>
</gene>
<accession>A0A5C6AMC1</accession>
<dbReference type="GO" id="GO:0106435">
    <property type="term" value="F:carboxylesterase activity"/>
    <property type="evidence" value="ECO:0007669"/>
    <property type="project" value="UniProtKB-EC"/>
</dbReference>
<dbReference type="SUPFAM" id="SSF53474">
    <property type="entry name" value="alpha/beta-Hydrolases"/>
    <property type="match status" value="1"/>
</dbReference>
<dbReference type="EC" id="3.1.1.1" evidence="3"/>
<proteinExistence type="predicted"/>
<name>A0A5C6AMC1_9BACT</name>
<dbReference type="PANTHER" id="PTHR48081:SF13">
    <property type="entry name" value="ALPHA_BETA HYDROLASE"/>
    <property type="match status" value="1"/>
</dbReference>
<dbReference type="InterPro" id="IPR029058">
    <property type="entry name" value="AB_hydrolase_fold"/>
</dbReference>
<dbReference type="Proteomes" id="UP000317421">
    <property type="component" value="Unassembled WGS sequence"/>
</dbReference>
<sequence>MGEWLAALREPVTLRRGSAAFRGEGRLTIESMKNAALLLCFSLVSLQPRELSAEAPLRDVTFATVDSHDLKLNLFLPDSVEPPPLVVFVHGGSWQVGSYKNCAVKWLVDEGFAVASIGYRLSDIATFPAQVHDCKAAVRWLRAHADDYGYDATRIGAVGSSAGGYLVLMMGVTSNNADYEGEVGDCPKESSAVQAVVDYFGASDFLQRSENQPGKTDHPKGSVRLMLGAAVKENPELARRASPAFHITGEAPPLLMLHGEDDRTVLLDQSQRMLAAYHDAGRDAELVVLPGAGHGGDAFYTPERKELVAEFLTRHLR</sequence>
<evidence type="ECO:0000259" key="2">
    <source>
        <dbReference type="Pfam" id="PF20434"/>
    </source>
</evidence>
<dbReference type="PANTHER" id="PTHR48081">
    <property type="entry name" value="AB HYDROLASE SUPERFAMILY PROTEIN C4A8.06C"/>
    <property type="match status" value="1"/>
</dbReference>
<feature type="domain" description="BD-FAE-like" evidence="2">
    <location>
        <begin position="72"/>
        <end position="273"/>
    </location>
</feature>
<dbReference type="Gene3D" id="3.40.50.1820">
    <property type="entry name" value="alpha/beta hydrolase"/>
    <property type="match status" value="1"/>
</dbReference>